<protein>
    <submittedName>
        <fullName evidence="3">Uncharacterized protein</fullName>
    </submittedName>
</protein>
<dbReference type="AlphaFoldDB" id="A0AAV3FT20"/>
<evidence type="ECO:0000256" key="2">
    <source>
        <dbReference type="SAM" id="Phobius"/>
    </source>
</evidence>
<comment type="caution">
    <text evidence="3">The sequence shown here is derived from an EMBL/GenBank/DDBJ whole genome shotgun (WGS) entry which is preliminary data.</text>
</comment>
<name>A0AAV3FT20_STRCB</name>
<evidence type="ECO:0000256" key="1">
    <source>
        <dbReference type="SAM" id="MobiDB-lite"/>
    </source>
</evidence>
<keyword evidence="2" id="KW-0812">Transmembrane</keyword>
<proteinExistence type="predicted"/>
<feature type="compositionally biased region" description="Basic and acidic residues" evidence="1">
    <location>
        <begin position="36"/>
        <end position="46"/>
    </location>
</feature>
<feature type="region of interest" description="Disordered" evidence="1">
    <location>
        <begin position="36"/>
        <end position="62"/>
    </location>
</feature>
<reference evidence="3 4" key="1">
    <citation type="journal article" date="2012" name="PLoS ONE">
        <title>Gene Repertoire Evolution of Streptococcus pyogenes Inferred from Phylogenomic Analysis with Streptococcus canis and Streptococcus dysgalactiae.</title>
        <authorList>
            <person name="Lefebure T."/>
            <person name="Richards V.P."/>
            <person name="Lang P."/>
            <person name="Pavinski-Bitar P."/>
            <person name="Stanhope M.J."/>
        </authorList>
    </citation>
    <scope>NUCLEOTIDE SEQUENCE [LARGE SCALE GENOMIC DNA]</scope>
    <source>
        <strain evidence="3 4">FSL Z3-227</strain>
    </source>
</reference>
<dbReference type="Proteomes" id="UP000004423">
    <property type="component" value="Unassembled WGS sequence"/>
</dbReference>
<keyword evidence="2" id="KW-1133">Transmembrane helix</keyword>
<accession>A0AAV3FT20</accession>
<evidence type="ECO:0000313" key="3">
    <source>
        <dbReference type="EMBL" id="EIQ82272.1"/>
    </source>
</evidence>
<sequence>MVTIIIVGLAIFSMIKIMLFFYYYRKFEQKQKKKLDFQNQQRHSDETTDVSPKDFPLQSKEV</sequence>
<feature type="transmembrane region" description="Helical" evidence="2">
    <location>
        <begin position="6"/>
        <end position="24"/>
    </location>
</feature>
<organism evidence="3 4">
    <name type="scientific">Streptococcus canis FSL Z3-227</name>
    <dbReference type="NCBI Taxonomy" id="482234"/>
    <lineage>
        <taxon>Bacteria</taxon>
        <taxon>Bacillati</taxon>
        <taxon>Bacillota</taxon>
        <taxon>Bacilli</taxon>
        <taxon>Lactobacillales</taxon>
        <taxon>Streptococcaceae</taxon>
        <taxon>Streptococcus</taxon>
    </lineage>
</organism>
<dbReference type="EMBL" id="AIDX01000001">
    <property type="protein sequence ID" value="EIQ82272.1"/>
    <property type="molecule type" value="Genomic_DNA"/>
</dbReference>
<evidence type="ECO:0000313" key="4">
    <source>
        <dbReference type="Proteomes" id="UP000004423"/>
    </source>
</evidence>
<gene>
    <name evidence="3" type="ORF">SCAZ3_07915</name>
</gene>
<keyword evidence="2" id="KW-0472">Membrane</keyword>